<dbReference type="Pfam" id="PF00026">
    <property type="entry name" value="Asp"/>
    <property type="match status" value="1"/>
</dbReference>
<feature type="compositionally biased region" description="Basic and acidic residues" evidence="4">
    <location>
        <begin position="47"/>
        <end position="57"/>
    </location>
</feature>
<evidence type="ECO:0000259" key="6">
    <source>
        <dbReference type="PROSITE" id="PS51767"/>
    </source>
</evidence>
<evidence type="ECO:0000313" key="7">
    <source>
        <dbReference type="EMBL" id="SPQ25500.1"/>
    </source>
</evidence>
<dbReference type="GO" id="GO:0004190">
    <property type="term" value="F:aspartic-type endopeptidase activity"/>
    <property type="evidence" value="ECO:0007669"/>
    <property type="project" value="UniProtKB-KW"/>
</dbReference>
<keyword evidence="3" id="KW-0645">Protease</keyword>
<dbReference type="PANTHER" id="PTHR47966:SF1">
    <property type="entry name" value="ASPARTYL PROTEINASE"/>
    <property type="match status" value="1"/>
</dbReference>
<name>A0A446BSZ9_9PEZI</name>
<dbReference type="Proteomes" id="UP000289323">
    <property type="component" value="Unassembled WGS sequence"/>
</dbReference>
<evidence type="ECO:0000256" key="3">
    <source>
        <dbReference type="RuleBase" id="RU000454"/>
    </source>
</evidence>
<keyword evidence="2 3" id="KW-0064">Aspartyl protease</keyword>
<accession>A0A446BSZ9</accession>
<dbReference type="SUPFAM" id="SSF50630">
    <property type="entry name" value="Acid proteases"/>
    <property type="match status" value="1"/>
</dbReference>
<feature type="domain" description="Peptidase A1" evidence="6">
    <location>
        <begin position="58"/>
        <end position="360"/>
    </location>
</feature>
<dbReference type="InterPro" id="IPR001461">
    <property type="entry name" value="Aspartic_peptidase_A1"/>
</dbReference>
<protein>
    <submittedName>
        <fullName evidence="7">3a312c42-63ee-4856-9cab-188a708ef4e8</fullName>
    </submittedName>
</protein>
<feature type="region of interest" description="Disordered" evidence="4">
    <location>
        <begin position="19"/>
        <end position="74"/>
    </location>
</feature>
<evidence type="ECO:0000256" key="1">
    <source>
        <dbReference type="ARBA" id="ARBA00007447"/>
    </source>
</evidence>
<comment type="similarity">
    <text evidence="1 3">Belongs to the peptidase A1 family.</text>
</comment>
<keyword evidence="5" id="KW-0732">Signal</keyword>
<dbReference type="GO" id="GO:0006508">
    <property type="term" value="P:proteolysis"/>
    <property type="evidence" value="ECO:0007669"/>
    <property type="project" value="UniProtKB-KW"/>
</dbReference>
<proteinExistence type="inferred from homology"/>
<dbReference type="PROSITE" id="PS00141">
    <property type="entry name" value="ASP_PROTEASE"/>
    <property type="match status" value="1"/>
</dbReference>
<dbReference type="InterPro" id="IPR021109">
    <property type="entry name" value="Peptidase_aspartic_dom_sf"/>
</dbReference>
<reference evidence="7 8" key="1">
    <citation type="submission" date="2018-04" db="EMBL/GenBank/DDBJ databases">
        <authorList>
            <person name="Huttner S."/>
            <person name="Dainat J."/>
        </authorList>
    </citation>
    <scope>NUCLEOTIDE SEQUENCE [LARGE SCALE GENOMIC DNA]</scope>
</reference>
<gene>
    <name evidence="7" type="ORF">TT172_LOCUS7919</name>
</gene>
<evidence type="ECO:0000313" key="8">
    <source>
        <dbReference type="Proteomes" id="UP000289323"/>
    </source>
</evidence>
<keyword evidence="3" id="KW-0378">Hydrolase</keyword>
<dbReference type="AlphaFoldDB" id="A0A446BSZ9"/>
<dbReference type="PANTHER" id="PTHR47966">
    <property type="entry name" value="BETA-SITE APP-CLEAVING ENZYME, ISOFORM A-RELATED"/>
    <property type="match status" value="1"/>
</dbReference>
<dbReference type="InterPro" id="IPR001969">
    <property type="entry name" value="Aspartic_peptidase_AS"/>
</dbReference>
<feature type="signal peptide" evidence="5">
    <location>
        <begin position="1"/>
        <end position="19"/>
    </location>
</feature>
<dbReference type="EMBL" id="OUUZ01000015">
    <property type="protein sequence ID" value="SPQ25500.1"/>
    <property type="molecule type" value="Genomic_DNA"/>
</dbReference>
<organism evidence="7 8">
    <name type="scientific">Thermothielavioides terrestris</name>
    <dbReference type="NCBI Taxonomy" id="2587410"/>
    <lineage>
        <taxon>Eukaryota</taxon>
        <taxon>Fungi</taxon>
        <taxon>Dikarya</taxon>
        <taxon>Ascomycota</taxon>
        <taxon>Pezizomycotina</taxon>
        <taxon>Sordariomycetes</taxon>
        <taxon>Sordariomycetidae</taxon>
        <taxon>Sordariales</taxon>
        <taxon>Chaetomiaceae</taxon>
        <taxon>Thermothielavioides</taxon>
    </lineage>
</organism>
<evidence type="ECO:0000256" key="4">
    <source>
        <dbReference type="SAM" id="MobiDB-lite"/>
    </source>
</evidence>
<feature type="chain" id="PRO_5019232837" evidence="5">
    <location>
        <begin position="20"/>
        <end position="365"/>
    </location>
</feature>
<evidence type="ECO:0000256" key="5">
    <source>
        <dbReference type="SAM" id="SignalP"/>
    </source>
</evidence>
<dbReference type="PROSITE" id="PS51767">
    <property type="entry name" value="PEPTIDASE_A1"/>
    <property type="match status" value="1"/>
</dbReference>
<dbReference type="InterPro" id="IPR033121">
    <property type="entry name" value="PEPTIDASE_A1"/>
</dbReference>
<sequence>MVRISTLSGLALAASSAHALPSANTAPKPHVVGGKPGRFSLPAVKVNETKPGAETRGLRNSVDVGSNDRHPPQPFYLLADSGAPSLTIESTLEPPSHQGNIPKYDPTKSSTAQLLPGYTYSECFVSGYCDNGVVYTDVFTIGSIAVANMPILVQTNNTSPSNGIRSGNLGLNFDKNGMATQPTRLQSPCLDRRLAPVDQAGQLDFGYIDSSKYTGNIAYGGVTTTGGEWTIEVQGIQAGYDDANFRPGKFQVTVDTGSGGGTITRELANLYWSQVPNSKWSDAYDNFLYPCNQTLPDFVITLADGNKVGIPDAGLRWKDENGWCVTYLAIGTSTDVTWGSNFLERYFVIFDWGNSRVGLAQKTYF</sequence>
<evidence type="ECO:0000256" key="2">
    <source>
        <dbReference type="ARBA" id="ARBA00022750"/>
    </source>
</evidence>
<dbReference type="Gene3D" id="2.40.70.10">
    <property type="entry name" value="Acid Proteases"/>
    <property type="match status" value="2"/>
</dbReference>
<dbReference type="PRINTS" id="PR00792">
    <property type="entry name" value="PEPSIN"/>
</dbReference>